<feature type="domain" description="Gla" evidence="29">
    <location>
        <begin position="26"/>
        <end position="63"/>
    </location>
</feature>
<dbReference type="InterPro" id="IPR050442">
    <property type="entry name" value="Peptidase_S1_coag_factors"/>
</dbReference>
<keyword evidence="15 26" id="KW-0720">Serine protease</keyword>
<evidence type="ECO:0000256" key="20">
    <source>
        <dbReference type="ARBA" id="ARBA00023157"/>
    </source>
</evidence>
<dbReference type="GO" id="GO:0031638">
    <property type="term" value="P:zymogen activation"/>
    <property type="evidence" value="ECO:0007669"/>
    <property type="project" value="TreeGrafter"/>
</dbReference>
<keyword evidence="22" id="KW-0379">Hydroxylation</keyword>
<dbReference type="PROSITE" id="PS50026">
    <property type="entry name" value="EGF_3"/>
    <property type="match status" value="1"/>
</dbReference>
<proteinExistence type="inferred from homology"/>
<feature type="domain" description="Peptidase S1" evidence="28">
    <location>
        <begin position="204"/>
        <end position="435"/>
    </location>
</feature>
<evidence type="ECO:0000256" key="7">
    <source>
        <dbReference type="ARBA" id="ARBA00022479"/>
    </source>
</evidence>
<dbReference type="PROSITE" id="PS50240">
    <property type="entry name" value="TRYPSIN_DOM"/>
    <property type="match status" value="1"/>
</dbReference>
<dbReference type="InterPro" id="IPR012224">
    <property type="entry name" value="Pept_S1A_FX"/>
</dbReference>
<dbReference type="InterPro" id="IPR000742">
    <property type="entry name" value="EGF"/>
</dbReference>
<evidence type="ECO:0000259" key="27">
    <source>
        <dbReference type="PROSITE" id="PS50026"/>
    </source>
</evidence>
<dbReference type="SUPFAM" id="SSF50494">
    <property type="entry name" value="Trypsin-like serine proteases"/>
    <property type="match status" value="1"/>
</dbReference>
<comment type="catalytic activity">
    <reaction evidence="1">
        <text>Selective cleavage of Arg-|-Ile bond in factor X to form factor Xa.</text>
        <dbReference type="EC" id="3.4.21.22"/>
    </reaction>
</comment>
<dbReference type="SMART" id="SM00179">
    <property type="entry name" value="EGF_CA"/>
    <property type="match status" value="2"/>
</dbReference>
<evidence type="ECO:0000256" key="23">
    <source>
        <dbReference type="ARBA" id="ARBA00031357"/>
    </source>
</evidence>
<dbReference type="PROSITE" id="PS01187">
    <property type="entry name" value="EGF_CA"/>
    <property type="match status" value="1"/>
</dbReference>
<dbReference type="SUPFAM" id="SSF57630">
    <property type="entry name" value="GLA-domain"/>
    <property type="match status" value="1"/>
</dbReference>
<dbReference type="PANTHER" id="PTHR24278:SF31">
    <property type="entry name" value="COAGULATION FACTOR IX"/>
    <property type="match status" value="1"/>
</dbReference>
<evidence type="ECO:0000256" key="22">
    <source>
        <dbReference type="ARBA" id="ARBA00023278"/>
    </source>
</evidence>
<evidence type="ECO:0000256" key="10">
    <source>
        <dbReference type="ARBA" id="ARBA00022553"/>
    </source>
</evidence>
<evidence type="ECO:0000256" key="4">
    <source>
        <dbReference type="ARBA" id="ARBA00009228"/>
    </source>
</evidence>
<evidence type="ECO:0000256" key="2">
    <source>
        <dbReference type="ARBA" id="ARBA00002741"/>
    </source>
</evidence>
<dbReference type="InterPro" id="IPR043504">
    <property type="entry name" value="Peptidase_S1_PA_chymotrypsin"/>
</dbReference>
<evidence type="ECO:0000259" key="29">
    <source>
        <dbReference type="PROSITE" id="PS50998"/>
    </source>
</evidence>
<feature type="active site" description="Charge relay system" evidence="24">
    <location>
        <position position="245"/>
    </location>
</feature>
<evidence type="ECO:0000256" key="18">
    <source>
        <dbReference type="ARBA" id="ARBA00023084"/>
    </source>
</evidence>
<evidence type="ECO:0000256" key="6">
    <source>
        <dbReference type="ARBA" id="ARBA00019454"/>
    </source>
</evidence>
<keyword evidence="8" id="KW-0964">Secreted</keyword>
<evidence type="ECO:0000256" key="26">
    <source>
        <dbReference type="RuleBase" id="RU363034"/>
    </source>
</evidence>
<evidence type="ECO:0000313" key="31">
    <source>
        <dbReference type="Proteomes" id="UP000694545"/>
    </source>
</evidence>
<dbReference type="Gene3D" id="2.10.25.10">
    <property type="entry name" value="Laminin"/>
    <property type="match status" value="2"/>
</dbReference>
<evidence type="ECO:0000256" key="15">
    <source>
        <dbReference type="ARBA" id="ARBA00022825"/>
    </source>
</evidence>
<evidence type="ECO:0000256" key="19">
    <source>
        <dbReference type="ARBA" id="ARBA00023145"/>
    </source>
</evidence>
<dbReference type="InterPro" id="IPR000152">
    <property type="entry name" value="EGF-type_Asp/Asn_hydroxyl_site"/>
</dbReference>
<dbReference type="SMART" id="SM00069">
    <property type="entry name" value="GLA"/>
    <property type="match status" value="1"/>
</dbReference>
<keyword evidence="9 25" id="KW-0245">EGF-like domain</keyword>
<dbReference type="Gene3D" id="2.40.10.10">
    <property type="entry name" value="Trypsin-like serine proteases"/>
    <property type="match status" value="2"/>
</dbReference>
<keyword evidence="11 26" id="KW-0645">Protease</keyword>
<dbReference type="InterPro" id="IPR000294">
    <property type="entry name" value="GLA_domain"/>
</dbReference>
<feature type="active site" description="Charge relay system" evidence="24">
    <location>
        <position position="291"/>
    </location>
</feature>
<feature type="active site" description="Charge relay system" evidence="24">
    <location>
        <position position="387"/>
    </location>
</feature>
<dbReference type="PRINTS" id="PR00010">
    <property type="entry name" value="EGFBLOOD"/>
</dbReference>
<keyword evidence="20 25" id="KW-1015">Disulfide bond</keyword>
<keyword evidence="10" id="KW-0597">Phosphoprotein</keyword>
<evidence type="ECO:0000256" key="9">
    <source>
        <dbReference type="ARBA" id="ARBA00022536"/>
    </source>
</evidence>
<feature type="domain" description="EGF-like" evidence="27">
    <location>
        <begin position="67"/>
        <end position="103"/>
    </location>
</feature>
<dbReference type="Proteomes" id="UP000694545">
    <property type="component" value="Unplaced"/>
</dbReference>
<dbReference type="InterPro" id="IPR001881">
    <property type="entry name" value="EGF-like_Ca-bd_dom"/>
</dbReference>
<dbReference type="SMART" id="SM00020">
    <property type="entry name" value="Tryp_SPc"/>
    <property type="match status" value="1"/>
</dbReference>
<dbReference type="PROSITE" id="PS01186">
    <property type="entry name" value="EGF_2"/>
    <property type="match status" value="2"/>
</dbReference>
<evidence type="ECO:0000256" key="11">
    <source>
        <dbReference type="ARBA" id="ARBA00022670"/>
    </source>
</evidence>
<dbReference type="GO" id="GO:0004252">
    <property type="term" value="F:serine-type endopeptidase activity"/>
    <property type="evidence" value="ECO:0007669"/>
    <property type="project" value="UniProtKB-EC"/>
</dbReference>
<comment type="function">
    <text evidence="2">Factor IX is a vitamin K-dependent plasma protein that participates in the intrinsic pathway of blood coagulation by converting factor X to its active form in the presence of Ca(2+) ions, phospholipids, and factor VIIIa.</text>
</comment>
<keyword evidence="7" id="KW-0301">Gamma-carboxyglutamic acid</keyword>
<dbReference type="PROSITE" id="PS50998">
    <property type="entry name" value="GLA_2"/>
    <property type="match status" value="1"/>
</dbReference>
<dbReference type="InterPro" id="IPR017857">
    <property type="entry name" value="Coagulation_fac-like_Gla_dom"/>
</dbReference>
<dbReference type="GO" id="GO:0044469">
    <property type="term" value="P:venom-mediated blood coagulation"/>
    <property type="evidence" value="ECO:0007669"/>
    <property type="project" value="UniProtKB-ARBA"/>
</dbReference>
<keyword evidence="16" id="KW-0106">Calcium</keyword>
<keyword evidence="18" id="KW-0094">Blood coagulation</keyword>
<dbReference type="PIRSF" id="PIRSF001143">
    <property type="entry name" value="Factor_X"/>
    <property type="match status" value="1"/>
</dbReference>
<dbReference type="InterPro" id="IPR018097">
    <property type="entry name" value="EGF_Ca-bd_CS"/>
</dbReference>
<dbReference type="GO" id="GO:0005615">
    <property type="term" value="C:extracellular space"/>
    <property type="evidence" value="ECO:0007669"/>
    <property type="project" value="TreeGrafter"/>
</dbReference>
<evidence type="ECO:0000256" key="16">
    <source>
        <dbReference type="ARBA" id="ARBA00022837"/>
    </source>
</evidence>
<sequence length="437" mass="49115">MCHFLYLEVFVNQEKASTVLYRHRRYNTGRLEEVVPGNLERECMEEKCSYEEAREVFENDQKTVSLDGDQCTSNPCQNGGTCKDDISNYVCWCPAGYEGRNCELDATCSTRNGGCKQICKNGPTGTAVCSCAPGYRLMDDNRRCEPTVPFPCGRITSPEALNDKSTRATNTIDDWIIHPNATDEDEESVNSIQIVSRKSNRTRVVGGQDSKKGEVPWQVYLRNSEGKGFCGGSIINEKWIVTAAHCLMQNVIDIVAGEHNVNSPDHTEQVRQVSRAIPHPTYNTTNMYHNDIALLELASPLELNHYVTPICLADREFTNNLLRFGLGTVSGWGRLTHQGRMASVLQVLRVQFIDRLTCLRNTRYSITPFMFCAGVPAEAKDTCQGDSGGPYATDLEGTWFLTGITSWGEQCAQKDKYGVYTRVAKYMKWIRDTTRLR</sequence>
<dbReference type="PANTHER" id="PTHR24278">
    <property type="entry name" value="COAGULATION FACTOR"/>
    <property type="match status" value="1"/>
</dbReference>
<dbReference type="InterPro" id="IPR001254">
    <property type="entry name" value="Trypsin_dom"/>
</dbReference>
<evidence type="ECO:0000256" key="13">
    <source>
        <dbReference type="ARBA" id="ARBA00022723"/>
    </source>
</evidence>
<dbReference type="AlphaFoldDB" id="A0A8D2ISG3"/>
<dbReference type="CDD" id="cd00190">
    <property type="entry name" value="Tryp_SPc"/>
    <property type="match status" value="1"/>
</dbReference>
<reference evidence="30" key="2">
    <citation type="submission" date="2025-09" db="UniProtKB">
        <authorList>
            <consortium name="Ensembl"/>
        </authorList>
    </citation>
    <scope>IDENTIFICATION</scope>
</reference>
<comment type="subcellular location">
    <subcellularLocation>
        <location evidence="3">Secreted</location>
    </subcellularLocation>
</comment>
<keyword evidence="12" id="KW-0356">Hemostasis</keyword>
<keyword evidence="14 26" id="KW-0378">Hydrolase</keyword>
<comment type="similarity">
    <text evidence="4">Belongs to the peptidase S1 family. Snake venom subfamily.</text>
</comment>
<protein>
    <recommendedName>
        <fullName evidence="6">Coagulation factor IX</fullName>
        <ecNumber evidence="5">3.4.21.22</ecNumber>
    </recommendedName>
    <alternativeName>
        <fullName evidence="23">Christmas factor</fullName>
    </alternativeName>
</protein>
<dbReference type="InterPro" id="IPR001314">
    <property type="entry name" value="Peptidase_S1A"/>
</dbReference>
<evidence type="ECO:0000256" key="3">
    <source>
        <dbReference type="ARBA" id="ARBA00004613"/>
    </source>
</evidence>
<dbReference type="Pfam" id="PF00089">
    <property type="entry name" value="Trypsin"/>
    <property type="match status" value="1"/>
</dbReference>
<dbReference type="PROSITE" id="PS00022">
    <property type="entry name" value="EGF_1"/>
    <property type="match status" value="1"/>
</dbReference>
<dbReference type="InterPro" id="IPR009003">
    <property type="entry name" value="Peptidase_S1_PA"/>
</dbReference>
<dbReference type="PROSITE" id="PS00134">
    <property type="entry name" value="TRYPSIN_HIS"/>
    <property type="match status" value="1"/>
</dbReference>
<reference evidence="30" key="1">
    <citation type="submission" date="2025-08" db="UniProtKB">
        <authorList>
            <consortium name="Ensembl"/>
        </authorList>
    </citation>
    <scope>IDENTIFICATION</scope>
</reference>
<evidence type="ECO:0000256" key="8">
    <source>
        <dbReference type="ARBA" id="ARBA00022525"/>
    </source>
</evidence>
<dbReference type="GO" id="GO:0007596">
    <property type="term" value="P:blood coagulation"/>
    <property type="evidence" value="ECO:0007669"/>
    <property type="project" value="UniProtKB-KW"/>
</dbReference>
<evidence type="ECO:0000313" key="30">
    <source>
        <dbReference type="Ensembl" id="ENSVKKP00000004026.1"/>
    </source>
</evidence>
<accession>A0A8D2ISG3</accession>
<dbReference type="Ensembl" id="ENSVKKT00000004137.1">
    <property type="protein sequence ID" value="ENSVKKP00000004026.1"/>
    <property type="gene ID" value="ENSVKKG00000003021.1"/>
</dbReference>
<dbReference type="SMART" id="SM00181">
    <property type="entry name" value="EGF"/>
    <property type="match status" value="2"/>
</dbReference>
<evidence type="ECO:0000256" key="14">
    <source>
        <dbReference type="ARBA" id="ARBA00022801"/>
    </source>
</evidence>
<dbReference type="EC" id="3.4.21.22" evidence="5"/>
<dbReference type="Pfam" id="PF00008">
    <property type="entry name" value="EGF"/>
    <property type="match status" value="1"/>
</dbReference>
<evidence type="ECO:0000256" key="24">
    <source>
        <dbReference type="PIRSR" id="PIRSR001143-1"/>
    </source>
</evidence>
<dbReference type="InterPro" id="IPR035972">
    <property type="entry name" value="GLA-like_dom_SF"/>
</dbReference>
<keyword evidence="17" id="KW-0460">Magnesium</keyword>
<dbReference type="Pfam" id="PF14670">
    <property type="entry name" value="FXa_inhibition"/>
    <property type="match status" value="1"/>
</dbReference>
<dbReference type="InterPro" id="IPR033116">
    <property type="entry name" value="TRYPSIN_SER"/>
</dbReference>
<organism evidence="30 31">
    <name type="scientific">Varanus komodoensis</name>
    <name type="common">Komodo dragon</name>
    <dbReference type="NCBI Taxonomy" id="61221"/>
    <lineage>
        <taxon>Eukaryota</taxon>
        <taxon>Metazoa</taxon>
        <taxon>Chordata</taxon>
        <taxon>Craniata</taxon>
        <taxon>Vertebrata</taxon>
        <taxon>Euteleostomi</taxon>
        <taxon>Lepidosauria</taxon>
        <taxon>Squamata</taxon>
        <taxon>Bifurcata</taxon>
        <taxon>Unidentata</taxon>
        <taxon>Episquamata</taxon>
        <taxon>Toxicofera</taxon>
        <taxon>Anguimorpha</taxon>
        <taxon>Paleoanguimorpha</taxon>
        <taxon>Varanoidea</taxon>
        <taxon>Varanidae</taxon>
        <taxon>Varanus</taxon>
    </lineage>
</organism>
<keyword evidence="31" id="KW-1185">Reference proteome</keyword>
<dbReference type="Gene3D" id="4.10.740.10">
    <property type="entry name" value="Coagulation Factor IX"/>
    <property type="match status" value="1"/>
</dbReference>
<evidence type="ECO:0000256" key="5">
    <source>
        <dbReference type="ARBA" id="ARBA00012066"/>
    </source>
</evidence>
<evidence type="ECO:0000256" key="21">
    <source>
        <dbReference type="ARBA" id="ARBA00023180"/>
    </source>
</evidence>
<dbReference type="Pfam" id="PF00594">
    <property type="entry name" value="Gla"/>
    <property type="match status" value="1"/>
</dbReference>
<dbReference type="PROSITE" id="PS00010">
    <property type="entry name" value="ASX_HYDROXYL"/>
    <property type="match status" value="1"/>
</dbReference>
<keyword evidence="21" id="KW-0325">Glycoprotein</keyword>
<dbReference type="PRINTS" id="PR00722">
    <property type="entry name" value="CHYMOTRYPSIN"/>
</dbReference>
<evidence type="ECO:0000259" key="28">
    <source>
        <dbReference type="PROSITE" id="PS50240"/>
    </source>
</evidence>
<evidence type="ECO:0000256" key="17">
    <source>
        <dbReference type="ARBA" id="ARBA00022842"/>
    </source>
</evidence>
<dbReference type="FunFam" id="2.40.10.10:FF:000013">
    <property type="entry name" value="Coagulation factor X"/>
    <property type="match status" value="1"/>
</dbReference>
<dbReference type="PRINTS" id="PR00001">
    <property type="entry name" value="GLABLOOD"/>
</dbReference>
<feature type="disulfide bond" evidence="25">
    <location>
        <begin position="93"/>
        <end position="102"/>
    </location>
</feature>
<evidence type="ECO:0000256" key="25">
    <source>
        <dbReference type="PROSITE-ProRule" id="PRU00076"/>
    </source>
</evidence>
<keyword evidence="19" id="KW-0865">Zymogen</keyword>
<evidence type="ECO:0000256" key="12">
    <source>
        <dbReference type="ARBA" id="ARBA00022696"/>
    </source>
</evidence>
<dbReference type="FunFam" id="2.10.25.10:FF:000162">
    <property type="entry name" value="Coagulation factor X (Predicted)"/>
    <property type="match status" value="1"/>
</dbReference>
<dbReference type="PROSITE" id="PS00135">
    <property type="entry name" value="TRYPSIN_SER"/>
    <property type="match status" value="1"/>
</dbReference>
<comment type="caution">
    <text evidence="25">Lacks conserved residue(s) required for the propagation of feature annotation.</text>
</comment>
<dbReference type="CDD" id="cd00054">
    <property type="entry name" value="EGF_CA"/>
    <property type="match status" value="1"/>
</dbReference>
<dbReference type="InterPro" id="IPR018114">
    <property type="entry name" value="TRYPSIN_HIS"/>
</dbReference>
<dbReference type="FunFam" id="4.10.740.10:FF:000001">
    <property type="entry name" value="vitamin K-dependent protein S"/>
    <property type="match status" value="1"/>
</dbReference>
<evidence type="ECO:0000256" key="1">
    <source>
        <dbReference type="ARBA" id="ARBA00001368"/>
    </source>
</evidence>
<name>A0A8D2ISG3_VARKO</name>
<dbReference type="SUPFAM" id="SSF57196">
    <property type="entry name" value="EGF/Laminin"/>
    <property type="match status" value="1"/>
</dbReference>
<keyword evidence="13" id="KW-0479">Metal-binding</keyword>
<dbReference type="GO" id="GO:0005509">
    <property type="term" value="F:calcium ion binding"/>
    <property type="evidence" value="ECO:0007669"/>
    <property type="project" value="InterPro"/>
</dbReference>